<dbReference type="RefSeq" id="WP_407031475.1">
    <property type="nucleotide sequence ID" value="NZ_JAQGEF010000010.1"/>
</dbReference>
<evidence type="ECO:0000256" key="4">
    <source>
        <dbReference type="ARBA" id="ARBA00023085"/>
    </source>
</evidence>
<dbReference type="Pfam" id="PF01095">
    <property type="entry name" value="Pectinesterase"/>
    <property type="match status" value="1"/>
</dbReference>
<evidence type="ECO:0000313" key="9">
    <source>
        <dbReference type="EMBL" id="MDA3615151.1"/>
    </source>
</evidence>
<evidence type="ECO:0000259" key="7">
    <source>
        <dbReference type="Pfam" id="PF18962"/>
    </source>
</evidence>
<evidence type="ECO:0000256" key="3">
    <source>
        <dbReference type="ARBA" id="ARBA00022801"/>
    </source>
</evidence>
<feature type="domain" description="Bacterial repeat" evidence="8">
    <location>
        <begin position="269"/>
        <end position="337"/>
    </location>
</feature>
<dbReference type="Pfam" id="PF13205">
    <property type="entry name" value="Big_5"/>
    <property type="match status" value="1"/>
</dbReference>
<evidence type="ECO:0000259" key="8">
    <source>
        <dbReference type="Pfam" id="PF18998"/>
    </source>
</evidence>
<dbReference type="Gene3D" id="2.160.20.10">
    <property type="entry name" value="Single-stranded right-handed beta-helix, Pectin lyase-like"/>
    <property type="match status" value="1"/>
</dbReference>
<dbReference type="SUPFAM" id="SSF51126">
    <property type="entry name" value="Pectin lyase-like"/>
    <property type="match status" value="1"/>
</dbReference>
<evidence type="ECO:0000256" key="1">
    <source>
        <dbReference type="ARBA" id="ARBA00008891"/>
    </source>
</evidence>
<keyword evidence="3" id="KW-0378">Hydrolase</keyword>
<evidence type="ECO:0000259" key="6">
    <source>
        <dbReference type="Pfam" id="PF13205"/>
    </source>
</evidence>
<dbReference type="Pfam" id="PF18962">
    <property type="entry name" value="Por_Secre_tail"/>
    <property type="match status" value="1"/>
</dbReference>
<keyword evidence="10" id="KW-1185">Reference proteome</keyword>
<evidence type="ECO:0000313" key="10">
    <source>
        <dbReference type="Proteomes" id="UP001210231"/>
    </source>
</evidence>
<name>A0ABT4UK07_9BACT</name>
<organism evidence="9 10">
    <name type="scientific">Polluticaenibacter yanchengensis</name>
    <dbReference type="NCBI Taxonomy" id="3014562"/>
    <lineage>
        <taxon>Bacteria</taxon>
        <taxon>Pseudomonadati</taxon>
        <taxon>Bacteroidota</taxon>
        <taxon>Chitinophagia</taxon>
        <taxon>Chitinophagales</taxon>
        <taxon>Chitinophagaceae</taxon>
        <taxon>Polluticaenibacter</taxon>
    </lineage>
</organism>
<dbReference type="InterPro" id="IPR026444">
    <property type="entry name" value="Secre_tail"/>
</dbReference>
<comment type="similarity">
    <text evidence="1">Belongs to the pectinesterase family.</text>
</comment>
<dbReference type="PANTHER" id="PTHR31321:SF57">
    <property type="entry name" value="PECTINESTERASE 53-RELATED"/>
    <property type="match status" value="1"/>
</dbReference>
<dbReference type="InterPro" id="IPR044060">
    <property type="entry name" value="Bacterial_rp_domain"/>
</dbReference>
<dbReference type="InterPro" id="IPR014755">
    <property type="entry name" value="Cu-Rt/internalin_Ig-like"/>
</dbReference>
<protein>
    <submittedName>
        <fullName evidence="9">Pectinesterase family protein</fullName>
    </submittedName>
</protein>
<dbReference type="InterPro" id="IPR000070">
    <property type="entry name" value="Pectinesterase_cat"/>
</dbReference>
<keyword evidence="2" id="KW-0732">Signal</keyword>
<dbReference type="PANTHER" id="PTHR31321">
    <property type="entry name" value="ACYL-COA THIOESTER HYDROLASE YBHC-RELATED"/>
    <property type="match status" value="1"/>
</dbReference>
<dbReference type="InterPro" id="IPR032812">
    <property type="entry name" value="SbsA_Ig"/>
</dbReference>
<dbReference type="Proteomes" id="UP001210231">
    <property type="component" value="Unassembled WGS sequence"/>
</dbReference>
<sequence length="1202" mass="131737">MKKFYLMFLGLWMILFHVQAQEKLLYATDFSDWQALTSTSETEVAKKTDFSNEDLKFKFFQVTVNPTGRDETRFDYTLVNSGWAITEKNFDSYIITSPLKSITKVIFTHGATGSNRGYKLWKKGPSDADWVAVSSAVANPSKGHVITANINEENVALKFTNLNLPQNAYMFDLKIYGNFVSTSTQYDFTTSQNIAEAGSITRTPNSDKYDAGTNVSLLATKNFGYKFVKWVDGNSNADLSTQNPYVVKVDAAKNIKAIFEAITTYNFEVKIAGSNWGQVSLSPAPTGGKYEAGTEVHLKVVPNEVTAFSFWNDNSTVAEKVVTVNSNQSFTATFDEIPFIVGWDFRNTAILANRAGDYYSETTNTGLISAYGPDNKPVNWLGTAPQFSPAYPHLRLWTPATDFVGARRYLKAQFSTEGYKNIQLKSLVSANYQTYAVHILQYSLDDVTYHELARVDITSNYNATWAPLNATLPAEAEGKSRVYIRWAIDPASARLGNAADVDGTAYTNIFAFADKEAVNDTKAPTLVSHIPVANSATATVNGSVVLTFDERVKAGTGNITLDGKSLSATYGSKTATFAYEKLQYNTEYTFTVPAGAITDIAGNPFAGVTFKFKTANRTEPAKKLFDAVVAQDGSGDYLSVIDAITAAPVNRTQPWLIYIKAGKYTGHHDIPTNKPFIHLIGQHVDSVIISDNRLSGGDNAVHVSVGATMVVNSTDCYFEHITFENSFGHEQQTGPQALALYTLKDRFTMNKSYLRSYQDTYLTSTSLNTRHYINKSRIQGAVDFIYGGGDVFFDKCDIICTRKDGGYIVAPSHNAGTKWGYVFHTNTISEAVASGVTTYFGRPWQNSPKTVFLNTTLKAKVYASGWYYKMGAIPAIFADYNTMDANGNPVDLSQRISDYEYDVKDGGGNVTSVVKGTAKSSLTAEEAASYSYENVVLLPGDTWDPRLMTEAPETPSNLAKNGNILTWNTVPYTRLYIVFKNKKPFAFTTVPTYTDAQNTNQDTYGIQAVGEYGALSEIVTLDIVAPVTGINLVATEKNGDVTLNWKTVTESNTATFTVEHSINNATFTAIGKLAAAGNSTVIRHYSFSHQNAGTGTHLYRIKITDLDGLVTYSPVATVKISDDARLVVSPTVTASALVVSYPKAVSNSTLTIINTAGQPLKNIKVPNGSLRQTLNVSTLPSGVYIVEYNNGGQKIQTRFIKQ</sequence>
<evidence type="ECO:0000256" key="2">
    <source>
        <dbReference type="ARBA" id="ARBA00022729"/>
    </source>
</evidence>
<reference evidence="9 10" key="1">
    <citation type="submission" date="2022-12" db="EMBL/GenBank/DDBJ databases">
        <title>Chitinophagaceae gen. sp. nov., a new member of the family Chitinophagaceae, isolated from soil in a chemical factory.</title>
        <authorList>
            <person name="Ke Z."/>
        </authorList>
    </citation>
    <scope>NUCLEOTIDE SEQUENCE [LARGE SCALE GENOMIC DNA]</scope>
    <source>
        <strain evidence="9 10">LY-5</strain>
    </source>
</reference>
<dbReference type="InterPro" id="IPR012334">
    <property type="entry name" value="Pectin_lyas_fold"/>
</dbReference>
<accession>A0ABT4UK07</accession>
<keyword evidence="4" id="KW-0063">Aspartyl esterase</keyword>
<feature type="domain" description="Bacterial repeat" evidence="8">
    <location>
        <begin position="193"/>
        <end position="262"/>
    </location>
</feature>
<dbReference type="Gene3D" id="2.60.40.1220">
    <property type="match status" value="1"/>
</dbReference>
<comment type="caution">
    <text evidence="9">The sequence shown here is derived from an EMBL/GenBank/DDBJ whole genome shotgun (WGS) entry which is preliminary data.</text>
</comment>
<feature type="domain" description="SbsA Ig-like" evidence="6">
    <location>
        <begin position="520"/>
        <end position="614"/>
    </location>
</feature>
<dbReference type="InterPro" id="IPR011050">
    <property type="entry name" value="Pectin_lyase_fold/virulence"/>
</dbReference>
<feature type="domain" description="Secretion system C-terminal sorting" evidence="7">
    <location>
        <begin position="1144"/>
        <end position="1200"/>
    </location>
</feature>
<dbReference type="EMBL" id="JAQGEF010000010">
    <property type="protein sequence ID" value="MDA3615151.1"/>
    <property type="molecule type" value="Genomic_DNA"/>
</dbReference>
<evidence type="ECO:0000259" key="5">
    <source>
        <dbReference type="Pfam" id="PF01095"/>
    </source>
</evidence>
<gene>
    <name evidence="9" type="ORF">O3P16_10055</name>
</gene>
<proteinExistence type="inferred from homology"/>
<dbReference type="NCBIfam" id="TIGR04183">
    <property type="entry name" value="Por_Secre_tail"/>
    <property type="match status" value="1"/>
</dbReference>
<dbReference type="Pfam" id="PF18998">
    <property type="entry name" value="Flg_new_2"/>
    <property type="match status" value="2"/>
</dbReference>
<feature type="domain" description="Pectinesterase catalytic" evidence="5">
    <location>
        <begin position="626"/>
        <end position="899"/>
    </location>
</feature>